<evidence type="ECO:0000256" key="4">
    <source>
        <dbReference type="ARBA" id="ARBA00022840"/>
    </source>
</evidence>
<reference evidence="6 7" key="1">
    <citation type="submission" date="2019-03" db="EMBL/GenBank/DDBJ databases">
        <title>Genome Sequencing and Assembly of Various Microbes Isolated from Partially Reclaimed Soil and Acid Mine Drainage (AMD) Site.</title>
        <authorList>
            <person name="Steinbock B."/>
            <person name="Bechtold R."/>
            <person name="Sevigny J.L."/>
            <person name="Thomas D."/>
            <person name="Cuthill L.R."/>
            <person name="Aveiro Johannsen E.J."/>
            <person name="Thomas K."/>
            <person name="Ghosh A."/>
        </authorList>
    </citation>
    <scope>NUCLEOTIDE SEQUENCE [LARGE SCALE GENOMIC DNA]</scope>
    <source>
        <strain evidence="6 7">S-A3</strain>
    </source>
</reference>
<keyword evidence="3" id="KW-0547">Nucleotide-binding</keyword>
<dbReference type="PROSITE" id="PS50893">
    <property type="entry name" value="ABC_TRANSPORTER_2"/>
    <property type="match status" value="1"/>
</dbReference>
<dbReference type="GO" id="GO:0016887">
    <property type="term" value="F:ATP hydrolysis activity"/>
    <property type="evidence" value="ECO:0007669"/>
    <property type="project" value="InterPro"/>
</dbReference>
<evidence type="ECO:0000259" key="5">
    <source>
        <dbReference type="PROSITE" id="PS50893"/>
    </source>
</evidence>
<evidence type="ECO:0000313" key="6">
    <source>
        <dbReference type="EMBL" id="TDL42942.1"/>
    </source>
</evidence>
<evidence type="ECO:0000256" key="1">
    <source>
        <dbReference type="ARBA" id="ARBA00005417"/>
    </source>
</evidence>
<dbReference type="Gene3D" id="3.40.50.300">
    <property type="entry name" value="P-loop containing nucleotide triphosphate hydrolases"/>
    <property type="match status" value="1"/>
</dbReference>
<organism evidence="6 7">
    <name type="scientific">Kocuria rosea</name>
    <name type="common">Deinococcus erythromyxa</name>
    <name type="synonym">Micrococcus rubens</name>
    <dbReference type="NCBI Taxonomy" id="1275"/>
    <lineage>
        <taxon>Bacteria</taxon>
        <taxon>Bacillati</taxon>
        <taxon>Actinomycetota</taxon>
        <taxon>Actinomycetes</taxon>
        <taxon>Micrococcales</taxon>
        <taxon>Micrococcaceae</taxon>
        <taxon>Kocuria</taxon>
    </lineage>
</organism>
<dbReference type="Pfam" id="PF00005">
    <property type="entry name" value="ABC_tran"/>
    <property type="match status" value="1"/>
</dbReference>
<dbReference type="SUPFAM" id="SSF52540">
    <property type="entry name" value="P-loop containing nucleoside triphosphate hydrolases"/>
    <property type="match status" value="1"/>
</dbReference>
<protein>
    <submittedName>
        <fullName evidence="6">ABC transporter ATP-binding protein</fullName>
    </submittedName>
</protein>
<dbReference type="Proteomes" id="UP000295163">
    <property type="component" value="Unassembled WGS sequence"/>
</dbReference>
<dbReference type="InterPro" id="IPR003439">
    <property type="entry name" value="ABC_transporter-like_ATP-bd"/>
</dbReference>
<dbReference type="PANTHER" id="PTHR43335">
    <property type="entry name" value="ABC TRANSPORTER, ATP-BINDING PROTEIN"/>
    <property type="match status" value="1"/>
</dbReference>
<accession>A0A4R5YDH8</accession>
<dbReference type="RefSeq" id="WP_133410211.1">
    <property type="nucleotide sequence ID" value="NZ_SMZT01000003.1"/>
</dbReference>
<dbReference type="EMBL" id="SMZT01000003">
    <property type="protein sequence ID" value="TDL42942.1"/>
    <property type="molecule type" value="Genomic_DNA"/>
</dbReference>
<comment type="caution">
    <text evidence="6">The sequence shown here is derived from an EMBL/GenBank/DDBJ whole genome shotgun (WGS) entry which is preliminary data.</text>
</comment>
<feature type="domain" description="ABC transporter" evidence="5">
    <location>
        <begin position="6"/>
        <end position="232"/>
    </location>
</feature>
<dbReference type="GO" id="GO:0005524">
    <property type="term" value="F:ATP binding"/>
    <property type="evidence" value="ECO:0007669"/>
    <property type="project" value="UniProtKB-KW"/>
</dbReference>
<evidence type="ECO:0000256" key="2">
    <source>
        <dbReference type="ARBA" id="ARBA00022448"/>
    </source>
</evidence>
<evidence type="ECO:0000256" key="3">
    <source>
        <dbReference type="ARBA" id="ARBA00022741"/>
    </source>
</evidence>
<dbReference type="SMART" id="SM00382">
    <property type="entry name" value="AAA"/>
    <property type="match status" value="1"/>
</dbReference>
<keyword evidence="4 6" id="KW-0067">ATP-binding</keyword>
<evidence type="ECO:0000313" key="7">
    <source>
        <dbReference type="Proteomes" id="UP000295163"/>
    </source>
</evidence>
<keyword evidence="2" id="KW-0813">Transport</keyword>
<dbReference type="GeneID" id="64347540"/>
<dbReference type="InterPro" id="IPR003593">
    <property type="entry name" value="AAA+_ATPase"/>
</dbReference>
<gene>
    <name evidence="6" type="ORF">E2R59_08940</name>
</gene>
<dbReference type="InterPro" id="IPR027417">
    <property type="entry name" value="P-loop_NTPase"/>
</dbReference>
<dbReference type="AlphaFoldDB" id="A0A4R5YDH8"/>
<dbReference type="PANTHER" id="PTHR43335:SF4">
    <property type="entry name" value="ABC TRANSPORTER, ATP-BINDING PROTEIN"/>
    <property type="match status" value="1"/>
</dbReference>
<comment type="similarity">
    <text evidence="1">Belongs to the ABC transporter superfamily.</text>
</comment>
<name>A0A4R5YDH8_KOCRO</name>
<sequence length="310" mass="33305">MTGPALRLQGVSKHYGTVRAVDRVTLEVRPGEVYALLGLNGAGKTTVMRTVLGMVRPSAGTVTVLGRGRGDRSVWAAVGYLVETASAYPELTVRENLEVARRLRRLRSPSAVQDAVELFGLGEHADRRARVLSRGNLQRLALARAVLHRPSLLVLDEPVNGLDPAGVVEVRTLLERLAREHGTAVLLSSHILGEVARLATQIGVLHRGGLLDEFATAALPDRVRRHLELSTRDDARAVRVLTAAGYDAHRAGEAVVLGDARATDRPDAVAAALVHGGVPPTGLAVVREDLEAYFLRLVGAQHPQERPGDR</sequence>
<proteinExistence type="inferred from homology"/>